<reference evidence="3 4" key="1">
    <citation type="submission" date="2018-02" db="EMBL/GenBank/DDBJ databases">
        <title>Novel Leptospira species isolated from soil and water in Japan.</title>
        <authorList>
            <person name="Nakao R."/>
            <person name="Masuzawa T."/>
        </authorList>
    </citation>
    <scope>NUCLEOTIDE SEQUENCE [LARGE SCALE GENOMIC DNA]</scope>
    <source>
        <strain evidence="3 4">YH101</strain>
    </source>
</reference>
<dbReference type="CDD" id="cd05233">
    <property type="entry name" value="SDR_c"/>
    <property type="match status" value="1"/>
</dbReference>
<keyword evidence="2" id="KW-0560">Oxidoreductase</keyword>
<protein>
    <submittedName>
        <fullName evidence="3">Uncharacterized protein</fullName>
    </submittedName>
</protein>
<comment type="similarity">
    <text evidence="1">Belongs to the short-chain dehydrogenases/reductases (SDR) family.</text>
</comment>
<dbReference type="PRINTS" id="PR00081">
    <property type="entry name" value="GDHRDH"/>
</dbReference>
<evidence type="ECO:0000256" key="2">
    <source>
        <dbReference type="ARBA" id="ARBA00023002"/>
    </source>
</evidence>
<evidence type="ECO:0000313" key="3">
    <source>
        <dbReference type="EMBL" id="GBF52082.1"/>
    </source>
</evidence>
<gene>
    <name evidence="3" type="ORF">LPTSP4_36200</name>
</gene>
<dbReference type="EMBL" id="BFBB01000010">
    <property type="protein sequence ID" value="GBF52082.1"/>
    <property type="molecule type" value="Genomic_DNA"/>
</dbReference>
<proteinExistence type="inferred from homology"/>
<dbReference type="GO" id="GO:0016491">
    <property type="term" value="F:oxidoreductase activity"/>
    <property type="evidence" value="ECO:0007669"/>
    <property type="project" value="UniProtKB-KW"/>
</dbReference>
<evidence type="ECO:0000313" key="4">
    <source>
        <dbReference type="Proteomes" id="UP000245133"/>
    </source>
</evidence>
<sequence>MEGKTFLIFGISKGLGKEITDEIPGPKDVVFGVSRSNPLINESRENITWIKADLSMPVKAIDDIKKVIGDSKIDCLIYNVGIWESTAFSEEYNFQENTSREISSIVQTNITSCILSIQAFIENMKKSTNAKIILIGSTWGLDNHNGREVSFSASKFAIRGIAHAIRENLRESKIGVTVLNLGYLATEYQGEKDIDFIAEKTGGSLIPLQDVIAAIKFVLATTPYSCVKEITMPAMADKNV</sequence>
<name>A0A2P2E5E7_9LEPT</name>
<dbReference type="Proteomes" id="UP000245133">
    <property type="component" value="Unassembled WGS sequence"/>
</dbReference>
<keyword evidence="4" id="KW-1185">Reference proteome</keyword>
<dbReference type="RefSeq" id="WP_108978483.1">
    <property type="nucleotide sequence ID" value="NZ_BFBB01000010.1"/>
</dbReference>
<dbReference type="PANTHER" id="PTHR43391:SF94">
    <property type="entry name" value="OXIDOREDUCTASE-RELATED"/>
    <property type="match status" value="1"/>
</dbReference>
<dbReference type="Gene3D" id="3.40.50.720">
    <property type="entry name" value="NAD(P)-binding Rossmann-like Domain"/>
    <property type="match status" value="1"/>
</dbReference>
<accession>A0A2P2E5E7</accession>
<dbReference type="InterPro" id="IPR036291">
    <property type="entry name" value="NAD(P)-bd_dom_sf"/>
</dbReference>
<comment type="caution">
    <text evidence="3">The sequence shown here is derived from an EMBL/GenBank/DDBJ whole genome shotgun (WGS) entry which is preliminary data.</text>
</comment>
<dbReference type="PANTHER" id="PTHR43391">
    <property type="entry name" value="RETINOL DEHYDROGENASE-RELATED"/>
    <property type="match status" value="1"/>
</dbReference>
<dbReference type="SUPFAM" id="SSF51735">
    <property type="entry name" value="NAD(P)-binding Rossmann-fold domains"/>
    <property type="match status" value="1"/>
</dbReference>
<dbReference type="Pfam" id="PF00106">
    <property type="entry name" value="adh_short"/>
    <property type="match status" value="1"/>
</dbReference>
<dbReference type="AlphaFoldDB" id="A0A2P2E5E7"/>
<dbReference type="OrthoDB" id="822355at2"/>
<evidence type="ECO:0000256" key="1">
    <source>
        <dbReference type="ARBA" id="ARBA00006484"/>
    </source>
</evidence>
<dbReference type="InterPro" id="IPR002347">
    <property type="entry name" value="SDR_fam"/>
</dbReference>
<organism evidence="3 4">
    <name type="scientific">Leptospira ryugenii</name>
    <dbReference type="NCBI Taxonomy" id="1917863"/>
    <lineage>
        <taxon>Bacteria</taxon>
        <taxon>Pseudomonadati</taxon>
        <taxon>Spirochaetota</taxon>
        <taxon>Spirochaetia</taxon>
        <taxon>Leptospirales</taxon>
        <taxon>Leptospiraceae</taxon>
        <taxon>Leptospira</taxon>
    </lineage>
</organism>